<dbReference type="PANTHER" id="PTHR42085:SF2">
    <property type="entry name" value="F-BOX DOMAIN-CONTAINING PROTEIN"/>
    <property type="match status" value="1"/>
</dbReference>
<dbReference type="OrthoDB" id="5372935at2759"/>
<gene>
    <name evidence="1" type="ORF">VHEMI09831</name>
</gene>
<proteinExistence type="predicted"/>
<organism evidence="1 2">
    <name type="scientific">[Torrubiella] hemipterigena</name>
    <dbReference type="NCBI Taxonomy" id="1531966"/>
    <lineage>
        <taxon>Eukaryota</taxon>
        <taxon>Fungi</taxon>
        <taxon>Dikarya</taxon>
        <taxon>Ascomycota</taxon>
        <taxon>Pezizomycotina</taxon>
        <taxon>Sordariomycetes</taxon>
        <taxon>Hypocreomycetidae</taxon>
        <taxon>Hypocreales</taxon>
        <taxon>Clavicipitaceae</taxon>
        <taxon>Clavicipitaceae incertae sedis</taxon>
        <taxon>'Torrubiella' clade</taxon>
    </lineage>
</organism>
<evidence type="ECO:0000313" key="2">
    <source>
        <dbReference type="Proteomes" id="UP000039046"/>
    </source>
</evidence>
<protein>
    <submittedName>
        <fullName evidence="1">Uncharacterized protein</fullName>
    </submittedName>
</protein>
<evidence type="ECO:0000313" key="1">
    <source>
        <dbReference type="EMBL" id="CEJ94290.1"/>
    </source>
</evidence>
<sequence>MVRNTTPRWGPRSGAMPRAITPITSAYTTPMGSSYPTPLASAYASAYTSEAELDNEGDAVKADGELEEATNSLAALTMDTPLRPFRRERKVPRTPFHFLSLPSELRIKIYEYFFDNAEDIIDLGPENYKRTHKKLGFMRTCRQIHAEATHFFYGTRTFRLFPTYPGKHFKSKKPMLARLKPIQRQCITSLELRLGPGWNAPPRGWVVNDALGLTECISLRTLTVFVECDPSDAYFKGFRRSDGFYETFCRRLLADVVKALPEVQTIQFDAWNSVKKSGAMMRSLMEVAAQLNMEIAWGPERGWTDADEPDEQGQAVLQAQTSEDGTQFVDIAVPPDVFANNIVAVA</sequence>
<dbReference type="AlphaFoldDB" id="A0A0A1TQT0"/>
<dbReference type="PANTHER" id="PTHR42085">
    <property type="entry name" value="F-BOX DOMAIN-CONTAINING PROTEIN"/>
    <property type="match status" value="1"/>
</dbReference>
<reference evidence="1 2" key="1">
    <citation type="journal article" date="2015" name="Genome Announc.">
        <title>Draft Genome Sequence and Gene Annotation of the Entomopathogenic Fungus Verticillium hemipterigenum.</title>
        <authorList>
            <person name="Horn F."/>
            <person name="Habel A."/>
            <person name="Scharf D.H."/>
            <person name="Dworschak J."/>
            <person name="Brakhage A.A."/>
            <person name="Guthke R."/>
            <person name="Hertweck C."/>
            <person name="Linde J."/>
        </authorList>
    </citation>
    <scope>NUCLEOTIDE SEQUENCE [LARGE SCALE GENOMIC DNA]</scope>
</reference>
<dbReference type="InterPro" id="IPR038883">
    <property type="entry name" value="AN11006-like"/>
</dbReference>
<dbReference type="EMBL" id="CDHN01000006">
    <property type="protein sequence ID" value="CEJ94290.1"/>
    <property type="molecule type" value="Genomic_DNA"/>
</dbReference>
<dbReference type="Proteomes" id="UP000039046">
    <property type="component" value="Unassembled WGS sequence"/>
</dbReference>
<dbReference type="HOGENOM" id="CLU_057896_0_0_1"/>
<name>A0A0A1TQT0_9HYPO</name>
<keyword evidence="2" id="KW-1185">Reference proteome</keyword>
<accession>A0A0A1TQT0</accession>